<dbReference type="GO" id="GO:0010629">
    <property type="term" value="P:negative regulation of gene expression"/>
    <property type="evidence" value="ECO:0007669"/>
    <property type="project" value="TreeGrafter"/>
</dbReference>
<dbReference type="GO" id="GO:0070212">
    <property type="term" value="P:protein poly-ADP-ribosylation"/>
    <property type="evidence" value="ECO:0007669"/>
    <property type="project" value="TreeGrafter"/>
</dbReference>
<dbReference type="InterPro" id="IPR002589">
    <property type="entry name" value="Macro_dom"/>
</dbReference>
<dbReference type="SUPFAM" id="SSF117839">
    <property type="entry name" value="WWE domain"/>
    <property type="match status" value="1"/>
</dbReference>
<reference evidence="10" key="1">
    <citation type="journal article" date="2021" name="Genome Biol. Evol.">
        <title>A High-Quality Reference Genome for a Parasitic Bivalve with Doubly Uniparental Inheritance (Bivalvia: Unionida).</title>
        <authorList>
            <person name="Smith C.H."/>
        </authorList>
    </citation>
    <scope>NUCLEOTIDE SEQUENCE</scope>
    <source>
        <strain evidence="10">CHS0354</strain>
    </source>
</reference>
<organism evidence="10 11">
    <name type="scientific">Potamilus streckersoni</name>
    <dbReference type="NCBI Taxonomy" id="2493646"/>
    <lineage>
        <taxon>Eukaryota</taxon>
        <taxon>Metazoa</taxon>
        <taxon>Spiralia</taxon>
        <taxon>Lophotrochozoa</taxon>
        <taxon>Mollusca</taxon>
        <taxon>Bivalvia</taxon>
        <taxon>Autobranchia</taxon>
        <taxon>Heteroconchia</taxon>
        <taxon>Palaeoheterodonta</taxon>
        <taxon>Unionida</taxon>
        <taxon>Unionoidea</taxon>
        <taxon>Unionidae</taxon>
        <taxon>Ambleminae</taxon>
        <taxon>Lampsilini</taxon>
        <taxon>Potamilus</taxon>
    </lineage>
</organism>
<accession>A0AAE0T967</accession>
<dbReference type="PANTHER" id="PTHR14453:SF67">
    <property type="entry name" value="POLY [ADP-RIBOSE] POLYMERASE"/>
    <property type="match status" value="1"/>
</dbReference>
<proteinExistence type="predicted"/>
<evidence type="ECO:0000256" key="2">
    <source>
        <dbReference type="ARBA" id="ARBA00022676"/>
    </source>
</evidence>
<dbReference type="Gene3D" id="3.30.720.50">
    <property type="match status" value="1"/>
</dbReference>
<feature type="domain" description="PARP catalytic" evidence="8">
    <location>
        <begin position="578"/>
        <end position="782"/>
    </location>
</feature>
<evidence type="ECO:0000256" key="1">
    <source>
        <dbReference type="ARBA" id="ARBA00004123"/>
    </source>
</evidence>
<reference evidence="10" key="3">
    <citation type="submission" date="2023-05" db="EMBL/GenBank/DDBJ databases">
        <authorList>
            <person name="Smith C.H."/>
        </authorList>
    </citation>
    <scope>NUCLEOTIDE SEQUENCE</scope>
    <source>
        <strain evidence="10">CHS0354</strain>
        <tissue evidence="10">Mantle</tissue>
    </source>
</reference>
<dbReference type="AlphaFoldDB" id="A0AAE0T967"/>
<dbReference type="InterPro" id="IPR037197">
    <property type="entry name" value="WWE_dom_sf"/>
</dbReference>
<dbReference type="Proteomes" id="UP001195483">
    <property type="component" value="Unassembled WGS sequence"/>
</dbReference>
<dbReference type="FunFam" id="3.90.228.10:FF:000008">
    <property type="entry name" value="Poly [ADP-ribose] polymerase"/>
    <property type="match status" value="1"/>
</dbReference>
<evidence type="ECO:0000259" key="9">
    <source>
        <dbReference type="PROSITE" id="PS51154"/>
    </source>
</evidence>
<evidence type="ECO:0000313" key="10">
    <source>
        <dbReference type="EMBL" id="KAK3606051.1"/>
    </source>
</evidence>
<dbReference type="Pfam" id="PF00644">
    <property type="entry name" value="PARP"/>
    <property type="match status" value="1"/>
</dbReference>
<keyword evidence="11" id="KW-1185">Reference proteome</keyword>
<dbReference type="Gene3D" id="3.40.220.10">
    <property type="entry name" value="Leucine Aminopeptidase, subunit E, domain 1"/>
    <property type="match status" value="2"/>
</dbReference>
<feature type="domain" description="Macro" evidence="9">
    <location>
        <begin position="202"/>
        <end position="376"/>
    </location>
</feature>
<dbReference type="GO" id="GO:0005737">
    <property type="term" value="C:cytoplasm"/>
    <property type="evidence" value="ECO:0007669"/>
    <property type="project" value="TreeGrafter"/>
</dbReference>
<dbReference type="PANTHER" id="PTHR14453">
    <property type="entry name" value="PARP/ZINC FINGER CCCH TYPE DOMAIN CONTAINING PROTEIN"/>
    <property type="match status" value="1"/>
</dbReference>
<evidence type="ECO:0000256" key="6">
    <source>
        <dbReference type="RuleBase" id="RU362114"/>
    </source>
</evidence>
<dbReference type="PROSITE" id="PS51059">
    <property type="entry name" value="PARP_CATALYTIC"/>
    <property type="match status" value="1"/>
</dbReference>
<keyword evidence="3 6" id="KW-0808">Transferase</keyword>
<evidence type="ECO:0000256" key="4">
    <source>
        <dbReference type="ARBA" id="ARBA00023027"/>
    </source>
</evidence>
<dbReference type="InterPro" id="IPR052056">
    <property type="entry name" value="Mono-ARTD/PARP"/>
</dbReference>
<dbReference type="GO" id="GO:0003950">
    <property type="term" value="F:NAD+ poly-ADP-ribosyltransferase activity"/>
    <property type="evidence" value="ECO:0007669"/>
    <property type="project" value="UniProtKB-UniRule"/>
</dbReference>
<keyword evidence="2 6" id="KW-0328">Glycosyltransferase</keyword>
<dbReference type="PROSITE" id="PS51154">
    <property type="entry name" value="MACRO"/>
    <property type="match status" value="2"/>
</dbReference>
<evidence type="ECO:0000259" key="7">
    <source>
        <dbReference type="PROSITE" id="PS50918"/>
    </source>
</evidence>
<evidence type="ECO:0000313" key="11">
    <source>
        <dbReference type="Proteomes" id="UP001195483"/>
    </source>
</evidence>
<dbReference type="SUPFAM" id="SSF52949">
    <property type="entry name" value="Macro domain-like"/>
    <property type="match status" value="2"/>
</dbReference>
<dbReference type="PROSITE" id="PS50918">
    <property type="entry name" value="WWE"/>
    <property type="match status" value="1"/>
</dbReference>
<name>A0AAE0T967_9BIVA</name>
<dbReference type="SUPFAM" id="SSF56399">
    <property type="entry name" value="ADP-ribosylation"/>
    <property type="match status" value="1"/>
</dbReference>
<evidence type="ECO:0000259" key="8">
    <source>
        <dbReference type="PROSITE" id="PS51059"/>
    </source>
</evidence>
<dbReference type="Pfam" id="PF02825">
    <property type="entry name" value="WWE"/>
    <property type="match status" value="1"/>
</dbReference>
<dbReference type="CDD" id="cd01439">
    <property type="entry name" value="TCCD_inducible_PARP_like"/>
    <property type="match status" value="1"/>
</dbReference>
<reference evidence="10" key="2">
    <citation type="journal article" date="2021" name="Genome Biol. Evol.">
        <title>Developing a high-quality reference genome for a parasitic bivalve with doubly uniparental inheritance (Bivalvia: Unionida).</title>
        <authorList>
            <person name="Smith C.H."/>
        </authorList>
    </citation>
    <scope>NUCLEOTIDE SEQUENCE</scope>
    <source>
        <strain evidence="10">CHS0354</strain>
        <tissue evidence="10">Mantle</tissue>
    </source>
</reference>
<keyword evidence="4 6" id="KW-0520">NAD</keyword>
<dbReference type="InterPro" id="IPR012317">
    <property type="entry name" value="Poly(ADP-ribose)pol_cat_dom"/>
</dbReference>
<keyword evidence="5" id="KW-0539">Nucleus</keyword>
<gene>
    <name evidence="10" type="ORF">CHS0354_006396</name>
</gene>
<dbReference type="SMART" id="SM00506">
    <property type="entry name" value="A1pp"/>
    <property type="match status" value="2"/>
</dbReference>
<dbReference type="EC" id="2.4.2.-" evidence="6"/>
<feature type="domain" description="Macro" evidence="9">
    <location>
        <begin position="1"/>
        <end position="168"/>
    </location>
</feature>
<dbReference type="InterPro" id="IPR043472">
    <property type="entry name" value="Macro_dom-like"/>
</dbReference>
<dbReference type="InterPro" id="IPR004170">
    <property type="entry name" value="WWE_dom"/>
</dbReference>
<dbReference type="GO" id="GO:0003714">
    <property type="term" value="F:transcription corepressor activity"/>
    <property type="evidence" value="ECO:0007669"/>
    <property type="project" value="TreeGrafter"/>
</dbReference>
<dbReference type="EMBL" id="JAEAOA010000444">
    <property type="protein sequence ID" value="KAK3606051.1"/>
    <property type="molecule type" value="Genomic_DNA"/>
</dbReference>
<comment type="subcellular location">
    <subcellularLocation>
        <location evidence="1">Nucleus</location>
    </subcellularLocation>
</comment>
<dbReference type="Pfam" id="PF01661">
    <property type="entry name" value="Macro"/>
    <property type="match status" value="2"/>
</dbReference>
<evidence type="ECO:0000256" key="5">
    <source>
        <dbReference type="ARBA" id="ARBA00023242"/>
    </source>
</evidence>
<protein>
    <recommendedName>
        <fullName evidence="6">Poly [ADP-ribose] polymerase</fullName>
        <shortName evidence="6">PARP</shortName>
        <ecNumber evidence="6">2.4.2.-</ecNumber>
    </recommendedName>
</protein>
<sequence length="782" mass="87526">MFFPNFKADALVNTTSISLNLSHGAVSASLLEVGGQLLQEECTRKYPHGIKHGDVAITGAGELHSTCVLHGCLPGWSNDGSTLLILKTFINNCLSEADRLKMTSIAFPALGTGTLKYPKDVVAREMFNSVSDFLAKNTDTSLVDVFFVVYEKDLKTLKAFEKEQNKILKQLPSLIKVDGRADVQKKGRHNRKAHSEVSTISSNLQSSEYIQVPQLKIIHGDIITCSVDVIVNPTNEILCLEGGVSQAILRKAGAELKEMCFTLGKEMKKKGYVVTPGFKLPCGFIIHVNVHDKQYGWKGIILKCLNLAVMRKLRSIAFPALGTGNVGGNPEEIGKALFEATCEVIQAGNSNLQEIQMVVFQSEMVSKIEEGIKSAQEKKPSNWWENFKGFLGFGKEMSSAQPHVLRADGMKVFIHICADSEECNSLCWLINADYGYKVSEIEKIGRKHNAKIKVEKHVGRVRIEGLLADVGKVKTDLLNLIRDIEKMENREKQAAMLSQLVQWYYIEITEDGQKLEEYDKDINAKIEEAYQCKKKSLKLYSGGRRIIIDFDTLEEYSETDPDDRVKVLRKDKIKDSVSEVPPQWDHMDKDNLRLIPLQPTLKEYTDVVSQFMATVKKENSNASVPISKIERIQNRTLYAQYQSKKKLINEMNPGQINEMDLWHGTAGQAVASINVHGFNQSFCGKNASLHGDGVYFAKEAYYSARDIYSPPDAAGNKRMYLTKVLTGKYAKGAQGMCVPPPLVSGQPELHDSVVDDVNNPFIFVIFHDTQAYPEYLITFKWN</sequence>
<comment type="caution">
    <text evidence="10">The sequence shown here is derived from an EMBL/GenBank/DDBJ whole genome shotgun (WGS) entry which is preliminary data.</text>
</comment>
<dbReference type="Gene3D" id="3.90.228.10">
    <property type="match status" value="1"/>
</dbReference>
<dbReference type="GO" id="GO:0005634">
    <property type="term" value="C:nucleus"/>
    <property type="evidence" value="ECO:0007669"/>
    <property type="project" value="UniProtKB-SubCell"/>
</dbReference>
<feature type="domain" description="WWE" evidence="7">
    <location>
        <begin position="489"/>
        <end position="570"/>
    </location>
</feature>
<dbReference type="GO" id="GO:1990404">
    <property type="term" value="F:NAD+-protein mono-ADP-ribosyltransferase activity"/>
    <property type="evidence" value="ECO:0007669"/>
    <property type="project" value="TreeGrafter"/>
</dbReference>
<evidence type="ECO:0000256" key="3">
    <source>
        <dbReference type="ARBA" id="ARBA00022679"/>
    </source>
</evidence>